<name>A0A9Y1N7J2_9BETA</name>
<dbReference type="InterPro" id="IPR021073">
    <property type="entry name" value="MuHV-1_M157"/>
</dbReference>
<gene>
    <name evidence="2" type="primary">a157</name>
</gene>
<organism evidence="2">
    <name type="scientific">Mastomys natalensis cytomegalovirus 1</name>
    <dbReference type="NCBI Taxonomy" id="2973541"/>
    <lineage>
        <taxon>Viruses</taxon>
        <taxon>Duplodnaviria</taxon>
        <taxon>Heunggongvirae</taxon>
        <taxon>Peploviricota</taxon>
        <taxon>Herviviricetes</taxon>
        <taxon>Herpesvirales</taxon>
        <taxon>Orthoherpesviridae</taxon>
        <taxon>Betaherpesvirinae</taxon>
        <taxon>Muromegalovirus</taxon>
    </lineage>
</organism>
<proteinExistence type="predicted"/>
<dbReference type="Gene3D" id="2.60.40.2920">
    <property type="match status" value="1"/>
</dbReference>
<dbReference type="EMBL" id="OP429138">
    <property type="protein sequence ID" value="WEG71234.1"/>
    <property type="molecule type" value="Genomic_DNA"/>
</dbReference>
<dbReference type="Gene3D" id="3.30.500.30">
    <property type="match status" value="1"/>
</dbReference>
<reference evidence="2" key="1">
    <citation type="submission" date="2022-09" db="EMBL/GenBank/DDBJ databases">
        <authorList>
            <person name="Vucak M."/>
            <person name="Davison A.J."/>
        </authorList>
    </citation>
    <scope>NUCLEOTIDE SEQUENCE</scope>
    <source>
        <strain evidence="2">Mnat29</strain>
        <strain evidence="3">Mnat36</strain>
    </source>
</reference>
<evidence type="ECO:0000256" key="1">
    <source>
        <dbReference type="SAM" id="Phobius"/>
    </source>
</evidence>
<reference evidence="2" key="2">
    <citation type="submission" date="2023-06" db="EMBL/GenBank/DDBJ databases">
        <title>Isolation and genome sequencing of cytomegaloviruses from Natal multimammate mice (Mastomys natalensis).</title>
        <authorList>
            <person name="Jarvis M.A."/>
            <person name="Davison A.J."/>
        </authorList>
    </citation>
    <scope>NUCLEOTIDE SEQUENCE</scope>
    <source>
        <strain evidence="2">Mnat29</strain>
        <strain evidence="3">Mnat36</strain>
    </source>
</reference>
<dbReference type="EMBL" id="OP429122">
    <property type="protein sequence ID" value="WEG69006.1"/>
    <property type="molecule type" value="Genomic_DNA"/>
</dbReference>
<keyword evidence="1" id="KW-0812">Transmembrane</keyword>
<dbReference type="Pfam" id="PF11624">
    <property type="entry name" value="M157"/>
    <property type="match status" value="1"/>
</dbReference>
<dbReference type="EMBL" id="OP429121">
    <property type="protein sequence ID" value="WEG68870.1"/>
    <property type="molecule type" value="Genomic_DNA"/>
</dbReference>
<dbReference type="PROSITE" id="PS51257">
    <property type="entry name" value="PROKAR_LIPOPROTEIN"/>
    <property type="match status" value="1"/>
</dbReference>
<keyword evidence="1" id="KW-1133">Transmembrane helix</keyword>
<keyword evidence="1" id="KW-0472">Membrane</keyword>
<evidence type="ECO:0000313" key="2">
    <source>
        <dbReference type="EMBL" id="WEG68870.1"/>
    </source>
</evidence>
<accession>A0A9Y1N7J2</accession>
<feature type="transmembrane region" description="Helical" evidence="1">
    <location>
        <begin position="435"/>
        <end position="455"/>
    </location>
</feature>
<evidence type="ECO:0000313" key="3">
    <source>
        <dbReference type="EMBL" id="WEG69006.1"/>
    </source>
</evidence>
<sequence length="478" mass="54667">MIPTRLLYLFCLLSACDLARAWEIGNLHLKMHIGSAGHRFTSYDKSIDVDYGYAMVFLHGDYVVRSCHACPDVIKGTVEFEFLKEQEEYLHKIRSTYDYVEAPITLTYDFVFVGDKLSWHTVEFDHDKCKSIFDSKTHAMKHTGSCTSNKSYDLKGTGVDRIYKNADSLYKSWSKAFVAIQKLNKASNLAIKFTYEERDGVNYTVCSLITPAPIQNEVMLIGRGMKPVYGETYRLHNYTVALVRNVTYSRYVACSIYTYTGYLALLGEHVPHYVPMEMATLVDLYPNMVFGFDATPTARIGRIYNDLIDDMDPESLEESVVLQKIKNDSSREDRRTGEKVYSIMTAQRLRVQKLSKPATMRPRRETDRAQQTYYTPPFVYNPPQKTYARSRPEPVKTIDVLDDAVTPYNLIAETPGYKNMKHDSTNRDRDANSGGGIEGIIIFILVVSLIILIVVKRRSIIEFILAKCDSIRNYKGLP</sequence>
<protein>
    <submittedName>
        <fullName evidence="2">Membrane protein a157</fullName>
    </submittedName>
</protein>